<accession>A0A7C2JZC8</accession>
<sequence>MSRADTADPVVITGVGLVSPLGVDREHSWEGVSSGRAAARLMPVDDGLPPVSGVHHSLPGWIGCPAVQGGNAADDRVLALGRRATREALSDARIGPGNLDPTRVGCVFGTSKGSLFAASAAWLSSSDNRPFAASWPSAVASAIGAEQGWEGPSLAPIAACATGLVAVIRAAQLLREGACDVVLAGSADDSLHPLVLASFQRLGVLARHSDPARASRPFDRGRNGFVIGAGAGALVLERRSHAAARGASWYAALGPGRYAADPSGMTTLDPTGRTLARLLSEAIPTGRRPHYLNLHGTGTRLNDPAECRAARLVGLGACRAGSLKGGLGHLLGAAGSVELGLLCLAIRDQRLPPNVNLDDVDPECDLPWIGPNAEAARVDSILKVSLGFGGHQAALWLERCRGPGDRTRTA</sequence>
<dbReference type="CDD" id="cd00834">
    <property type="entry name" value="KAS_I_II"/>
    <property type="match status" value="1"/>
</dbReference>
<dbReference type="PROSITE" id="PS52004">
    <property type="entry name" value="KS3_2"/>
    <property type="match status" value="1"/>
</dbReference>
<keyword evidence="2 3" id="KW-0808">Transferase</keyword>
<dbReference type="Pfam" id="PF02801">
    <property type="entry name" value="Ketoacyl-synt_C"/>
    <property type="match status" value="1"/>
</dbReference>
<dbReference type="InterPro" id="IPR014030">
    <property type="entry name" value="Ketoacyl_synth_N"/>
</dbReference>
<dbReference type="Gene3D" id="3.40.47.10">
    <property type="match status" value="1"/>
</dbReference>
<dbReference type="SUPFAM" id="SSF53901">
    <property type="entry name" value="Thiolase-like"/>
    <property type="match status" value="2"/>
</dbReference>
<evidence type="ECO:0000259" key="4">
    <source>
        <dbReference type="PROSITE" id="PS52004"/>
    </source>
</evidence>
<gene>
    <name evidence="5" type="ORF">ENQ76_02890</name>
</gene>
<reference evidence="5" key="1">
    <citation type="journal article" date="2020" name="mSystems">
        <title>Genome- and Community-Level Interaction Insights into Carbon Utilization and Element Cycling Functions of Hydrothermarchaeota in Hydrothermal Sediment.</title>
        <authorList>
            <person name="Zhou Z."/>
            <person name="Liu Y."/>
            <person name="Xu W."/>
            <person name="Pan J."/>
            <person name="Luo Z.H."/>
            <person name="Li M."/>
        </authorList>
    </citation>
    <scope>NUCLEOTIDE SEQUENCE [LARGE SCALE GENOMIC DNA]</scope>
    <source>
        <strain evidence="5">SpSt-339</strain>
    </source>
</reference>
<organism evidence="5">
    <name type="scientific">Schlesneria paludicola</name>
    <dbReference type="NCBI Taxonomy" id="360056"/>
    <lineage>
        <taxon>Bacteria</taxon>
        <taxon>Pseudomonadati</taxon>
        <taxon>Planctomycetota</taxon>
        <taxon>Planctomycetia</taxon>
        <taxon>Planctomycetales</taxon>
        <taxon>Planctomycetaceae</taxon>
        <taxon>Schlesneria</taxon>
    </lineage>
</organism>
<name>A0A7C2JZC8_9PLAN</name>
<dbReference type="PANTHER" id="PTHR11712">
    <property type="entry name" value="POLYKETIDE SYNTHASE-RELATED"/>
    <property type="match status" value="1"/>
</dbReference>
<evidence type="ECO:0000313" key="5">
    <source>
        <dbReference type="EMBL" id="HEN14401.1"/>
    </source>
</evidence>
<protein>
    <submittedName>
        <fullName evidence="5">Beta-ketoacyl-[acyl-carrier-protein] synthase family protein</fullName>
    </submittedName>
</protein>
<feature type="domain" description="Ketosynthase family 3 (KS3)" evidence="4">
    <location>
        <begin position="7"/>
        <end position="399"/>
    </location>
</feature>
<proteinExistence type="inferred from homology"/>
<dbReference type="InterPro" id="IPR016039">
    <property type="entry name" value="Thiolase-like"/>
</dbReference>
<dbReference type="InterPro" id="IPR020841">
    <property type="entry name" value="PKS_Beta-ketoAc_synthase_dom"/>
</dbReference>
<dbReference type="InterPro" id="IPR000794">
    <property type="entry name" value="Beta-ketoacyl_synthase"/>
</dbReference>
<dbReference type="AlphaFoldDB" id="A0A7C2JZC8"/>
<dbReference type="GO" id="GO:0004315">
    <property type="term" value="F:3-oxoacyl-[acyl-carrier-protein] synthase activity"/>
    <property type="evidence" value="ECO:0007669"/>
    <property type="project" value="InterPro"/>
</dbReference>
<dbReference type="PROSITE" id="PS00606">
    <property type="entry name" value="KS3_1"/>
    <property type="match status" value="1"/>
</dbReference>
<dbReference type="Pfam" id="PF00109">
    <property type="entry name" value="ketoacyl-synt"/>
    <property type="match status" value="1"/>
</dbReference>
<dbReference type="InterPro" id="IPR014031">
    <property type="entry name" value="Ketoacyl_synth_C"/>
</dbReference>
<dbReference type="SMART" id="SM00825">
    <property type="entry name" value="PKS_KS"/>
    <property type="match status" value="1"/>
</dbReference>
<dbReference type="GO" id="GO:0006633">
    <property type="term" value="P:fatty acid biosynthetic process"/>
    <property type="evidence" value="ECO:0007669"/>
    <property type="project" value="InterPro"/>
</dbReference>
<comment type="caution">
    <text evidence="5">The sequence shown here is derived from an EMBL/GenBank/DDBJ whole genome shotgun (WGS) entry which is preliminary data.</text>
</comment>
<evidence type="ECO:0000256" key="3">
    <source>
        <dbReference type="RuleBase" id="RU003694"/>
    </source>
</evidence>
<evidence type="ECO:0000256" key="2">
    <source>
        <dbReference type="ARBA" id="ARBA00022679"/>
    </source>
</evidence>
<comment type="similarity">
    <text evidence="1 3">Belongs to the thiolase-like superfamily. Beta-ketoacyl-ACP synthases family.</text>
</comment>
<dbReference type="EMBL" id="DSOK01000090">
    <property type="protein sequence ID" value="HEN14401.1"/>
    <property type="molecule type" value="Genomic_DNA"/>
</dbReference>
<dbReference type="InterPro" id="IPR018201">
    <property type="entry name" value="Ketoacyl_synth_AS"/>
</dbReference>
<evidence type="ECO:0000256" key="1">
    <source>
        <dbReference type="ARBA" id="ARBA00008467"/>
    </source>
</evidence>
<dbReference type="PANTHER" id="PTHR11712:SF347">
    <property type="entry name" value="BETA KETOACYL-ACYL CARRIER PROTEIN SYNTHASE"/>
    <property type="match status" value="1"/>
</dbReference>